<dbReference type="SUPFAM" id="SSF57701">
    <property type="entry name" value="Zn2/Cys6 DNA-binding domain"/>
    <property type="match status" value="1"/>
</dbReference>
<dbReference type="PANTHER" id="PTHR47338:SF5">
    <property type="entry name" value="ZN(II)2CYS6 TRANSCRIPTION FACTOR (EUROFUNG)"/>
    <property type="match status" value="1"/>
</dbReference>
<dbReference type="Gene3D" id="4.10.240.10">
    <property type="entry name" value="Zn(2)-C6 fungal-type DNA-binding domain"/>
    <property type="match status" value="1"/>
</dbReference>
<proteinExistence type="predicted"/>
<dbReference type="Proteomes" id="UP000701801">
    <property type="component" value="Unassembled WGS sequence"/>
</dbReference>
<organism evidence="8 9">
    <name type="scientific">Hymenoscyphus albidus</name>
    <dbReference type="NCBI Taxonomy" id="595503"/>
    <lineage>
        <taxon>Eukaryota</taxon>
        <taxon>Fungi</taxon>
        <taxon>Dikarya</taxon>
        <taxon>Ascomycota</taxon>
        <taxon>Pezizomycotina</taxon>
        <taxon>Leotiomycetes</taxon>
        <taxon>Helotiales</taxon>
        <taxon>Helotiaceae</taxon>
        <taxon>Hymenoscyphus</taxon>
    </lineage>
</organism>
<evidence type="ECO:0000256" key="4">
    <source>
        <dbReference type="ARBA" id="ARBA00023163"/>
    </source>
</evidence>
<dbReference type="GO" id="GO:0000981">
    <property type="term" value="F:DNA-binding transcription factor activity, RNA polymerase II-specific"/>
    <property type="evidence" value="ECO:0007669"/>
    <property type="project" value="InterPro"/>
</dbReference>
<keyword evidence="2" id="KW-0479">Metal-binding</keyword>
<keyword evidence="3" id="KW-0805">Transcription regulation</keyword>
<feature type="region of interest" description="Disordered" evidence="6">
    <location>
        <begin position="152"/>
        <end position="230"/>
    </location>
</feature>
<comment type="caution">
    <text evidence="8">The sequence shown here is derived from an EMBL/GenBank/DDBJ whole genome shotgun (WGS) entry which is preliminary data.</text>
</comment>
<reference evidence="8" key="1">
    <citation type="submission" date="2021-07" db="EMBL/GenBank/DDBJ databases">
        <authorList>
            <person name="Durling M."/>
        </authorList>
    </citation>
    <scope>NUCLEOTIDE SEQUENCE</scope>
</reference>
<dbReference type="InterPro" id="IPR050815">
    <property type="entry name" value="TF_fung"/>
</dbReference>
<feature type="compositionally biased region" description="Low complexity" evidence="6">
    <location>
        <begin position="917"/>
        <end position="927"/>
    </location>
</feature>
<dbReference type="PROSITE" id="PS50048">
    <property type="entry name" value="ZN2_CY6_FUNGAL_2"/>
    <property type="match status" value="1"/>
</dbReference>
<protein>
    <recommendedName>
        <fullName evidence="7">Zn(2)-C6 fungal-type domain-containing protein</fullName>
    </recommendedName>
</protein>
<dbReference type="EMBL" id="CAJVRM010000051">
    <property type="protein sequence ID" value="CAG8972669.1"/>
    <property type="molecule type" value="Genomic_DNA"/>
</dbReference>
<sequence>MPSDAQNGGKDQGKGSQMTPFVIPYLSERVPIGCSLRFGVVVAFWKHGLELESSSSLAWVIACSLRCVSRDVPVAVPVSVPAGFGADADGDASAGAGAGAGAQCCCCCTCTSMSMTFPANTRTHYTYPSSPGSREALIANIPPPQSLAAILSPSAPQEESTGSNSRASTPKRSHAEAFSPEPLPYLHPASPTQSQPRASIASRGAPSPSAREADDGNGGARGSLEEKKPAKMVRSSIACTKCRRSKVKCINEGTNSVCKACHLSGRECSYPTPGVATTPKRSEAPPGIKQEDGESKKRVRKLEDTGRRNSNRSVEDVLDSSILTRKVWDELFELFKLHFLTEMPFLHPPTFRNRMRQAAYPRDPSITYTNSEEVKLLLLGVLTLTARFHTELINHHSPTGDPIVASEVYYSALYAALHRDGNGTRASVEVIQAWLMMTLYEWGQLKDGGTTAWVHLAIPFRLAQSMELHYEDDAGPNCHAYPPIKEPRNRTPEQILTEKEVRRRTWWSLFIMDRMLSAGKRRIPMIPINEMRIQLPCSEDQFLFIKKVDTGHLQPDWERPNLSVNDDGILGWYIRLVEIFGRFTRWSYAGGRRTETLPPWDPSTSFYRLRNDLEDFARALPSNLAFTKANLCAHIEKRNSTPYTLMHTLYCLCLIMLHREFIPFIPLKSNNPSGPIDEPTFPPHRFKTPEGFWETSAEIMLTAAKDMIDIVRICHDDNVLPESPQIAFAIWQAAFVCVYAKCFPQMDTKRIVGLEQGYDSTEIMSSAINAMVPRLEMAKRHQATFVKVHKFFAKAIKDSQSLNTPGFSGGGGDQYKTFERPLKEFGGIGNLREEEGRSRASTTDIGVGANGEVMSTPDSTPRSHTAWAAINTQSPDCGAEERARFPPQPSAYPYSNVFPQPIAQNQARTPSLINGDSSSSLSSPHPSTQTPQYYPQSLPHQLINGTTTYAPLSQNAMVHMAPPHQPQYQAIPPGDIDDYLKMHWPPVDFEGNMEFMMNQQVSNYNPNIPVTAPAEYEQS</sequence>
<evidence type="ECO:0000256" key="2">
    <source>
        <dbReference type="ARBA" id="ARBA00022723"/>
    </source>
</evidence>
<dbReference type="InterPro" id="IPR007219">
    <property type="entry name" value="XnlR_reg_dom"/>
</dbReference>
<feature type="compositionally biased region" description="Polar residues" evidence="6">
    <location>
        <begin position="154"/>
        <end position="170"/>
    </location>
</feature>
<feature type="region of interest" description="Disordered" evidence="6">
    <location>
        <begin position="834"/>
        <end position="863"/>
    </location>
</feature>
<evidence type="ECO:0000256" key="1">
    <source>
        <dbReference type="ARBA" id="ARBA00004123"/>
    </source>
</evidence>
<dbReference type="SMART" id="SM00906">
    <property type="entry name" value="Fungal_trans"/>
    <property type="match status" value="1"/>
</dbReference>
<dbReference type="GO" id="GO:0003677">
    <property type="term" value="F:DNA binding"/>
    <property type="evidence" value="ECO:0007669"/>
    <property type="project" value="InterPro"/>
</dbReference>
<dbReference type="SMART" id="SM00066">
    <property type="entry name" value="GAL4"/>
    <property type="match status" value="1"/>
</dbReference>
<name>A0A9N9LHY2_9HELO</name>
<dbReference type="CDD" id="cd12148">
    <property type="entry name" value="fungal_TF_MHR"/>
    <property type="match status" value="1"/>
</dbReference>
<evidence type="ECO:0000256" key="5">
    <source>
        <dbReference type="ARBA" id="ARBA00023242"/>
    </source>
</evidence>
<feature type="compositionally biased region" description="Basic and acidic residues" evidence="6">
    <location>
        <begin position="289"/>
        <end position="307"/>
    </location>
</feature>
<evidence type="ECO:0000313" key="8">
    <source>
        <dbReference type="EMBL" id="CAG8972669.1"/>
    </source>
</evidence>
<dbReference type="GO" id="GO:0008270">
    <property type="term" value="F:zinc ion binding"/>
    <property type="evidence" value="ECO:0007669"/>
    <property type="project" value="InterPro"/>
</dbReference>
<gene>
    <name evidence="8" type="ORF">HYALB_00009309</name>
</gene>
<evidence type="ECO:0000256" key="6">
    <source>
        <dbReference type="SAM" id="MobiDB-lite"/>
    </source>
</evidence>
<evidence type="ECO:0000313" key="9">
    <source>
        <dbReference type="Proteomes" id="UP000701801"/>
    </source>
</evidence>
<feature type="region of interest" description="Disordered" evidence="6">
    <location>
        <begin position="875"/>
        <end position="897"/>
    </location>
</feature>
<evidence type="ECO:0000259" key="7">
    <source>
        <dbReference type="PROSITE" id="PS50048"/>
    </source>
</evidence>
<dbReference type="PROSITE" id="PS00463">
    <property type="entry name" value="ZN2_CY6_FUNGAL_1"/>
    <property type="match status" value="1"/>
</dbReference>
<feature type="region of interest" description="Disordered" evidence="6">
    <location>
        <begin position="909"/>
        <end position="932"/>
    </location>
</feature>
<feature type="domain" description="Zn(2)-C6 fungal-type" evidence="7">
    <location>
        <begin position="238"/>
        <end position="270"/>
    </location>
</feature>
<evidence type="ECO:0000256" key="3">
    <source>
        <dbReference type="ARBA" id="ARBA00023015"/>
    </source>
</evidence>
<keyword evidence="4" id="KW-0804">Transcription</keyword>
<dbReference type="GO" id="GO:0005634">
    <property type="term" value="C:nucleus"/>
    <property type="evidence" value="ECO:0007669"/>
    <property type="project" value="UniProtKB-SubCell"/>
</dbReference>
<dbReference type="CDD" id="cd00067">
    <property type="entry name" value="GAL4"/>
    <property type="match status" value="1"/>
</dbReference>
<feature type="region of interest" description="Disordered" evidence="6">
    <location>
        <begin position="269"/>
        <end position="315"/>
    </location>
</feature>
<dbReference type="OrthoDB" id="5370478at2759"/>
<accession>A0A9N9LHY2</accession>
<keyword evidence="9" id="KW-1185">Reference proteome</keyword>
<keyword evidence="5" id="KW-0539">Nucleus</keyword>
<dbReference type="Pfam" id="PF04082">
    <property type="entry name" value="Fungal_trans"/>
    <property type="match status" value="1"/>
</dbReference>
<dbReference type="GO" id="GO:0006351">
    <property type="term" value="P:DNA-templated transcription"/>
    <property type="evidence" value="ECO:0007669"/>
    <property type="project" value="InterPro"/>
</dbReference>
<dbReference type="PANTHER" id="PTHR47338">
    <property type="entry name" value="ZN(II)2CYS6 TRANSCRIPTION FACTOR (EUROFUNG)-RELATED"/>
    <property type="match status" value="1"/>
</dbReference>
<dbReference type="AlphaFoldDB" id="A0A9N9LHY2"/>
<dbReference type="InterPro" id="IPR001138">
    <property type="entry name" value="Zn2Cys6_DnaBD"/>
</dbReference>
<dbReference type="InterPro" id="IPR036864">
    <property type="entry name" value="Zn2-C6_fun-type_DNA-bd_sf"/>
</dbReference>
<comment type="subcellular location">
    <subcellularLocation>
        <location evidence="1">Nucleus</location>
    </subcellularLocation>
</comment>